<evidence type="ECO:0000259" key="6">
    <source>
        <dbReference type="PROSITE" id="PS50089"/>
    </source>
</evidence>
<feature type="region of interest" description="Disordered" evidence="5">
    <location>
        <begin position="60"/>
        <end position="213"/>
    </location>
</feature>
<dbReference type="PROSITE" id="PS50089">
    <property type="entry name" value="ZF_RING_2"/>
    <property type="match status" value="1"/>
</dbReference>
<name>A0A8H7I140_9AGAM</name>
<feature type="compositionally biased region" description="Low complexity" evidence="5">
    <location>
        <begin position="268"/>
        <end position="300"/>
    </location>
</feature>
<feature type="compositionally biased region" description="Polar residues" evidence="5">
    <location>
        <begin position="63"/>
        <end position="74"/>
    </location>
</feature>
<feature type="compositionally biased region" description="Pro residues" evidence="5">
    <location>
        <begin position="204"/>
        <end position="213"/>
    </location>
</feature>
<feature type="compositionally biased region" description="Low complexity" evidence="5">
    <location>
        <begin position="733"/>
        <end position="763"/>
    </location>
</feature>
<evidence type="ECO:0000256" key="1">
    <source>
        <dbReference type="ARBA" id="ARBA00022723"/>
    </source>
</evidence>
<comment type="caution">
    <text evidence="7">The sequence shown here is derived from an EMBL/GenBank/DDBJ whole genome shotgun (WGS) entry which is preliminary data.</text>
</comment>
<evidence type="ECO:0000313" key="8">
    <source>
        <dbReference type="Proteomes" id="UP000602905"/>
    </source>
</evidence>
<evidence type="ECO:0000256" key="5">
    <source>
        <dbReference type="SAM" id="MobiDB-lite"/>
    </source>
</evidence>
<feature type="compositionally biased region" description="Pro residues" evidence="5">
    <location>
        <begin position="973"/>
        <end position="983"/>
    </location>
</feature>
<evidence type="ECO:0000256" key="4">
    <source>
        <dbReference type="PROSITE-ProRule" id="PRU00175"/>
    </source>
</evidence>
<feature type="compositionally biased region" description="Basic and acidic residues" evidence="5">
    <location>
        <begin position="367"/>
        <end position="385"/>
    </location>
</feature>
<dbReference type="InterPro" id="IPR013083">
    <property type="entry name" value="Znf_RING/FYVE/PHD"/>
</dbReference>
<evidence type="ECO:0000256" key="2">
    <source>
        <dbReference type="ARBA" id="ARBA00022771"/>
    </source>
</evidence>
<feature type="compositionally biased region" description="Low complexity" evidence="5">
    <location>
        <begin position="778"/>
        <end position="805"/>
    </location>
</feature>
<feature type="region of interest" description="Disordered" evidence="5">
    <location>
        <begin position="366"/>
        <end position="395"/>
    </location>
</feature>
<evidence type="ECO:0000313" key="7">
    <source>
        <dbReference type="EMBL" id="KAF8713100.1"/>
    </source>
</evidence>
<feature type="compositionally biased region" description="Low complexity" evidence="5">
    <location>
        <begin position="659"/>
        <end position="683"/>
    </location>
</feature>
<dbReference type="AlphaFoldDB" id="A0A8H7I140"/>
<dbReference type="GO" id="GO:0016567">
    <property type="term" value="P:protein ubiquitination"/>
    <property type="evidence" value="ECO:0007669"/>
    <property type="project" value="TreeGrafter"/>
</dbReference>
<evidence type="ECO:0000256" key="3">
    <source>
        <dbReference type="ARBA" id="ARBA00022833"/>
    </source>
</evidence>
<dbReference type="Proteomes" id="UP000602905">
    <property type="component" value="Unassembled WGS sequence"/>
</dbReference>
<keyword evidence="2 4" id="KW-0863">Zinc-finger</keyword>
<feature type="domain" description="RING-type" evidence="6">
    <location>
        <begin position="353"/>
        <end position="453"/>
    </location>
</feature>
<feature type="region of interest" description="Disordered" evidence="5">
    <location>
        <begin position="1091"/>
        <end position="1110"/>
    </location>
</feature>
<reference evidence="7" key="1">
    <citation type="submission" date="2020-09" db="EMBL/GenBank/DDBJ databases">
        <title>Comparative genome analyses of four rice-infecting Rhizoctonia solani isolates reveal extensive enrichment of homogalacturonan modification genes.</title>
        <authorList>
            <person name="Lee D.-Y."/>
            <person name="Jeon J."/>
            <person name="Kim K.-T."/>
            <person name="Cheong K."/>
            <person name="Song H."/>
            <person name="Choi G."/>
            <person name="Ko J."/>
            <person name="Opiyo S.O."/>
            <person name="Zuo S."/>
            <person name="Madhav S."/>
            <person name="Lee Y.-H."/>
            <person name="Wang G.-L."/>
        </authorList>
    </citation>
    <scope>NUCLEOTIDE SEQUENCE</scope>
    <source>
        <strain evidence="7">AG1-IA WGL</strain>
    </source>
</reference>
<dbReference type="Pfam" id="PF13639">
    <property type="entry name" value="zf-RING_2"/>
    <property type="match status" value="1"/>
</dbReference>
<accession>A0A8H7I140</accession>
<proteinExistence type="predicted"/>
<feature type="compositionally biased region" description="Polar residues" evidence="5">
    <location>
        <begin position="904"/>
        <end position="920"/>
    </location>
</feature>
<feature type="compositionally biased region" description="Low complexity" evidence="5">
    <location>
        <begin position="822"/>
        <end position="846"/>
    </location>
</feature>
<dbReference type="GO" id="GO:0061630">
    <property type="term" value="F:ubiquitin protein ligase activity"/>
    <property type="evidence" value="ECO:0007669"/>
    <property type="project" value="TreeGrafter"/>
</dbReference>
<gene>
    <name evidence="7" type="ORF">RHS03_00847</name>
</gene>
<feature type="compositionally biased region" description="Acidic residues" evidence="5">
    <location>
        <begin position="925"/>
        <end position="948"/>
    </location>
</feature>
<keyword evidence="3" id="KW-0862">Zinc</keyword>
<feature type="compositionally biased region" description="Polar residues" evidence="5">
    <location>
        <begin position="1034"/>
        <end position="1049"/>
    </location>
</feature>
<feature type="compositionally biased region" description="Polar residues" evidence="5">
    <location>
        <begin position="618"/>
        <end position="627"/>
    </location>
</feature>
<dbReference type="PANTHER" id="PTHR15710">
    <property type="entry name" value="E3 UBIQUITIN-PROTEIN LIGASE PRAJA"/>
    <property type="match status" value="1"/>
</dbReference>
<keyword evidence="1" id="KW-0479">Metal-binding</keyword>
<dbReference type="Gene3D" id="3.30.40.10">
    <property type="entry name" value="Zinc/RING finger domain, C3HC4 (zinc finger)"/>
    <property type="match status" value="1"/>
</dbReference>
<feature type="compositionally biased region" description="Basic and acidic residues" evidence="5">
    <location>
        <begin position="605"/>
        <end position="617"/>
    </location>
</feature>
<dbReference type="InterPro" id="IPR001841">
    <property type="entry name" value="Znf_RING"/>
</dbReference>
<sequence length="1208" mass="128871">MATQCASRRVEWIGGENGREDTRMGDRRTGADVCSYSYCCRLLSTRGTLIIPPHSLEAGARTNPINDLSTSTTMDYDHHGNRTTNNEHEEDQRDAMEVDGTLDVAPPDRSTREPPAFDENTERPRQRRRYHVTVQDEIRDGPSADNGNGDAAGDDVEVLEATPPRMSELSIDTPTTTTPPGEPTTVTMRDPEPASPRISTIPLPEVPPPPPQPPLNPVMEAARRLTTSPDATNDQMQADLALLAPYIAAQAMAAAFPAAGRPPGGPTQGNAPPQPNAQAQEGQAQGGQNNNTNNGLPPLPPFFFGLPPFMFGGNSEAPADPKRAERLANGLKVVEDGLLKRWKAVCGEQGAVCAVCYSELLEEPGIESEKEKEQLKEHSDEKVSEVEPNQDTDEHQRDLLEAVKRREEMEKLEEQEKARKLETAVLAFPCGHVFHRTCLLPWLSRHTTCPTCRFDIDPKSDTLVLPAEDELPPFMGGPGGLNFGDYFTVGPVLRVPRSHIPGFGPGRGRSAGAGNRPGAPPPGNRSGDTEQSTRPEGEEQGNRPEGEEQGNRSEGNAPEGDRAAEGGNNGNATPTSARSVAELFDALLGSILAAHAGAGGPPRPPRQEREGAPRQDEPNQGQDATQSSREEVAPDTSTPVSPTADSIDSSVSDLIPIASPSQETSQPASSSAPSTSTSTPHSEIQARTLDYDRPMAMFGRPTPRRPPQAITPAWMRQPRPANAPALRVVPNDVSSAPSPRAVSSPTASTPGGSPPARSVSASGVGSGSGSGSDTVQASSGSGSAQRSSESGSSTTQPRHTSTTTSPIAGFGQLRAIVSNLIPRRLSTSRSPSARASNAPSDRSNASTESVARGATSPTSPRGRTSRGVTSPTSPRGVTSPIFSPREGGLRAMLHGPAALLRDLTTPSSVRRTTNPGTNDMPSLESDSETFSEDDANQSDEESEPDDLPALEPIDERTRAGRRAPPEPESAAPAPAPAPEPAPAPTSASAPQQPPRQDNHPADNIITLRIDLGHADGRDETIIVPLLFNPHGRPGNNNTEQNQDQGQTRPAQEPRRARTPPPLKKWTPPEPIKTFRQVVEEKEREAGWRCDDPACLLGPADDEEPTESPTIKPTYSIMRPIGPDTEPVRYKAEDGIRVYAGGDDVRVKGENPVCAHMLHPECLVTSARVNGYGPEHGNDAKRVALRCPVCRLEGAVERHVWDAGVQADE</sequence>
<feature type="compositionally biased region" description="Pro residues" evidence="5">
    <location>
        <begin position="1058"/>
        <end position="1069"/>
    </location>
</feature>
<feature type="region of interest" description="Disordered" evidence="5">
    <location>
        <begin position="498"/>
        <end position="578"/>
    </location>
</feature>
<organism evidence="7 8">
    <name type="scientific">Rhizoctonia solani</name>
    <dbReference type="NCBI Taxonomy" id="456999"/>
    <lineage>
        <taxon>Eukaryota</taxon>
        <taxon>Fungi</taxon>
        <taxon>Dikarya</taxon>
        <taxon>Basidiomycota</taxon>
        <taxon>Agaricomycotina</taxon>
        <taxon>Agaricomycetes</taxon>
        <taxon>Cantharellales</taxon>
        <taxon>Ceratobasidiaceae</taxon>
        <taxon>Rhizoctonia</taxon>
    </lineage>
</organism>
<feature type="compositionally biased region" description="Low complexity" evidence="5">
    <location>
        <begin position="173"/>
        <end position="187"/>
    </location>
</feature>
<feature type="compositionally biased region" description="Polar residues" evidence="5">
    <location>
        <begin position="855"/>
        <end position="876"/>
    </location>
</feature>
<dbReference type="OrthoDB" id="8062037at2759"/>
<dbReference type="PANTHER" id="PTHR15710:SF243">
    <property type="entry name" value="E3 UBIQUITIN-PROTEIN LIGASE PRAJA-2 ISOFORM X1"/>
    <property type="match status" value="1"/>
</dbReference>
<feature type="region of interest" description="Disordered" evidence="5">
    <location>
        <begin position="257"/>
        <end position="300"/>
    </location>
</feature>
<dbReference type="CDD" id="cd16454">
    <property type="entry name" value="RING-H2_PA-TM-RING"/>
    <property type="match status" value="1"/>
</dbReference>
<feature type="compositionally biased region" description="Basic and acidic residues" evidence="5">
    <location>
        <begin position="75"/>
        <end position="96"/>
    </location>
</feature>
<feature type="region of interest" description="Disordered" evidence="5">
    <location>
        <begin position="594"/>
        <end position="1003"/>
    </location>
</feature>
<feature type="compositionally biased region" description="Basic and acidic residues" evidence="5">
    <location>
        <begin position="527"/>
        <end position="551"/>
    </location>
</feature>
<dbReference type="SMART" id="SM00184">
    <property type="entry name" value="RING"/>
    <property type="match status" value="1"/>
</dbReference>
<dbReference type="GO" id="GO:0005737">
    <property type="term" value="C:cytoplasm"/>
    <property type="evidence" value="ECO:0007669"/>
    <property type="project" value="TreeGrafter"/>
</dbReference>
<dbReference type="GO" id="GO:0008270">
    <property type="term" value="F:zinc ion binding"/>
    <property type="evidence" value="ECO:0007669"/>
    <property type="project" value="UniProtKB-KW"/>
</dbReference>
<protein>
    <recommendedName>
        <fullName evidence="6">RING-type domain-containing protein</fullName>
    </recommendedName>
</protein>
<dbReference type="EMBL" id="JACYCD010000023">
    <property type="protein sequence ID" value="KAF8713100.1"/>
    <property type="molecule type" value="Genomic_DNA"/>
</dbReference>
<dbReference type="SUPFAM" id="SSF57850">
    <property type="entry name" value="RING/U-box"/>
    <property type="match status" value="1"/>
</dbReference>
<feature type="non-terminal residue" evidence="7">
    <location>
        <position position="1208"/>
    </location>
</feature>
<feature type="region of interest" description="Disordered" evidence="5">
    <location>
        <begin position="1026"/>
        <end position="1069"/>
    </location>
</feature>
<feature type="compositionally biased region" description="Polar residues" evidence="5">
    <location>
        <begin position="635"/>
        <end position="652"/>
    </location>
</feature>